<keyword evidence="1 6" id="KW-0540">Nuclease</keyword>
<reference evidence="9 10" key="1">
    <citation type="submission" date="2020-04" db="EMBL/GenBank/DDBJ databases">
        <title>Description of novel Gluconacetobacter.</title>
        <authorList>
            <person name="Sombolestani A."/>
        </authorList>
    </citation>
    <scope>NUCLEOTIDE SEQUENCE [LARGE SCALE GENOMIC DNA]</scope>
    <source>
        <strain evidence="8 9">LMG 1728</strain>
        <strain evidence="7 10">LMG 1731</strain>
    </source>
</reference>
<dbReference type="SUPFAM" id="SSF52980">
    <property type="entry name" value="Restriction endonuclease-like"/>
    <property type="match status" value="1"/>
</dbReference>
<dbReference type="NCBIfam" id="TIGR00632">
    <property type="entry name" value="vsr"/>
    <property type="match status" value="1"/>
</dbReference>
<keyword evidence="5 6" id="KW-0234">DNA repair</keyword>
<dbReference type="EC" id="3.1.-.-" evidence="6"/>
<evidence type="ECO:0000256" key="6">
    <source>
        <dbReference type="PIRNR" id="PIRNR018267"/>
    </source>
</evidence>
<dbReference type="InterPro" id="IPR011335">
    <property type="entry name" value="Restrct_endonuc-II-like"/>
</dbReference>
<sequence>MARIKAKEHVSPERSAQMALVKGKNTKPELRVRRALHAAGFRYRLHDKSLPGHPDIVFRSRKTVIFVHGCFWHRHSDPNCKLARLPKSRLEFWEPKLEANAARDRRNKSLLEEAGWKVITIWECQTTPSTIQSTITNTKKQLECITSNTDAPKTQLF</sequence>
<evidence type="ECO:0000256" key="3">
    <source>
        <dbReference type="ARBA" id="ARBA00022763"/>
    </source>
</evidence>
<evidence type="ECO:0000313" key="7">
    <source>
        <dbReference type="EMBL" id="MBB2166184.1"/>
    </source>
</evidence>
<dbReference type="GO" id="GO:0004519">
    <property type="term" value="F:endonuclease activity"/>
    <property type="evidence" value="ECO:0007669"/>
    <property type="project" value="UniProtKB-KW"/>
</dbReference>
<protein>
    <recommendedName>
        <fullName evidence="6">Very short patch repair endonuclease</fullName>
        <ecNumber evidence="6">3.1.-.-</ecNumber>
    </recommendedName>
</protein>
<evidence type="ECO:0000313" key="8">
    <source>
        <dbReference type="EMBL" id="MBB2195319.1"/>
    </source>
</evidence>
<keyword evidence="3 6" id="KW-0227">DNA damage</keyword>
<dbReference type="Proteomes" id="UP000561077">
    <property type="component" value="Unassembled WGS sequence"/>
</dbReference>
<proteinExistence type="inferred from homology"/>
<comment type="caution">
    <text evidence="7">The sequence shown here is derived from an EMBL/GenBank/DDBJ whole genome shotgun (WGS) entry which is preliminary data.</text>
</comment>
<dbReference type="Pfam" id="PF03852">
    <property type="entry name" value="Vsr"/>
    <property type="match status" value="1"/>
</dbReference>
<dbReference type="CDD" id="cd00221">
    <property type="entry name" value="Vsr"/>
    <property type="match status" value="1"/>
</dbReference>
<accession>A0A7W4NU26</accession>
<dbReference type="PIRSF" id="PIRSF018267">
    <property type="entry name" value="VSR_endonuc"/>
    <property type="match status" value="1"/>
</dbReference>
<comment type="similarity">
    <text evidence="6">Belongs to the vsr family.</text>
</comment>
<comment type="function">
    <text evidence="6">May nick specific sequences that contain T:G mispairs resulting from m5C-deamination.</text>
</comment>
<evidence type="ECO:0000256" key="1">
    <source>
        <dbReference type="ARBA" id="ARBA00022722"/>
    </source>
</evidence>
<evidence type="ECO:0000256" key="2">
    <source>
        <dbReference type="ARBA" id="ARBA00022759"/>
    </source>
</evidence>
<dbReference type="EMBL" id="JABEQN010000026">
    <property type="protein sequence ID" value="MBB2195319.1"/>
    <property type="molecule type" value="Genomic_DNA"/>
</dbReference>
<gene>
    <name evidence="7" type="primary">vsr</name>
    <name evidence="8" type="ORF">HLH25_17130</name>
    <name evidence="7" type="ORF">HLH26_16955</name>
</gene>
<dbReference type="AlphaFoldDB" id="A0A7W4NU26"/>
<evidence type="ECO:0000313" key="9">
    <source>
        <dbReference type="Proteomes" id="UP000540490"/>
    </source>
</evidence>
<dbReference type="Proteomes" id="UP000540490">
    <property type="component" value="Unassembled WGS sequence"/>
</dbReference>
<dbReference type="Gene3D" id="3.40.960.10">
    <property type="entry name" value="VSR Endonuclease"/>
    <property type="match status" value="1"/>
</dbReference>
<keyword evidence="2 6" id="KW-0255">Endonuclease</keyword>
<dbReference type="RefSeq" id="WP_182975220.1">
    <property type="nucleotide sequence ID" value="NZ_JABEQN010000026.1"/>
</dbReference>
<evidence type="ECO:0000256" key="5">
    <source>
        <dbReference type="ARBA" id="ARBA00023204"/>
    </source>
</evidence>
<dbReference type="GO" id="GO:0016787">
    <property type="term" value="F:hydrolase activity"/>
    <property type="evidence" value="ECO:0007669"/>
    <property type="project" value="UniProtKB-KW"/>
</dbReference>
<dbReference type="EMBL" id="JABEQO010000026">
    <property type="protein sequence ID" value="MBB2166184.1"/>
    <property type="molecule type" value="Genomic_DNA"/>
</dbReference>
<organism evidence="7 10">
    <name type="scientific">Gluconacetobacter dulcium</name>
    <dbReference type="NCBI Taxonomy" id="2729096"/>
    <lineage>
        <taxon>Bacteria</taxon>
        <taxon>Pseudomonadati</taxon>
        <taxon>Pseudomonadota</taxon>
        <taxon>Alphaproteobacteria</taxon>
        <taxon>Acetobacterales</taxon>
        <taxon>Acetobacteraceae</taxon>
        <taxon>Gluconacetobacter</taxon>
    </lineage>
</organism>
<keyword evidence="4 6" id="KW-0378">Hydrolase</keyword>
<name>A0A7W4NU26_9PROT</name>
<dbReference type="InterPro" id="IPR004603">
    <property type="entry name" value="DNA_mismatch_endonuc_vsr"/>
</dbReference>
<evidence type="ECO:0000256" key="4">
    <source>
        <dbReference type="ARBA" id="ARBA00022801"/>
    </source>
</evidence>
<keyword evidence="9" id="KW-1185">Reference proteome</keyword>
<evidence type="ECO:0000313" key="10">
    <source>
        <dbReference type="Proteomes" id="UP000561077"/>
    </source>
</evidence>
<dbReference type="GO" id="GO:0006298">
    <property type="term" value="P:mismatch repair"/>
    <property type="evidence" value="ECO:0007669"/>
    <property type="project" value="UniProtKB-UniRule"/>
</dbReference>